<name>A0ABQ9HBE1_9NEOP</name>
<gene>
    <name evidence="2" type="ORF">PR048_018069</name>
</gene>
<feature type="region of interest" description="Disordered" evidence="1">
    <location>
        <begin position="226"/>
        <end position="259"/>
    </location>
</feature>
<proteinExistence type="predicted"/>
<organism evidence="2 3">
    <name type="scientific">Dryococelus australis</name>
    <dbReference type="NCBI Taxonomy" id="614101"/>
    <lineage>
        <taxon>Eukaryota</taxon>
        <taxon>Metazoa</taxon>
        <taxon>Ecdysozoa</taxon>
        <taxon>Arthropoda</taxon>
        <taxon>Hexapoda</taxon>
        <taxon>Insecta</taxon>
        <taxon>Pterygota</taxon>
        <taxon>Neoptera</taxon>
        <taxon>Polyneoptera</taxon>
        <taxon>Phasmatodea</taxon>
        <taxon>Verophasmatodea</taxon>
        <taxon>Anareolatae</taxon>
        <taxon>Phasmatidae</taxon>
        <taxon>Eurycanthinae</taxon>
        <taxon>Dryococelus</taxon>
    </lineage>
</organism>
<evidence type="ECO:0000313" key="3">
    <source>
        <dbReference type="Proteomes" id="UP001159363"/>
    </source>
</evidence>
<keyword evidence="3" id="KW-1185">Reference proteome</keyword>
<evidence type="ECO:0000256" key="1">
    <source>
        <dbReference type="SAM" id="MobiDB-lite"/>
    </source>
</evidence>
<dbReference type="EMBL" id="JARBHB010000006">
    <property type="protein sequence ID" value="KAJ8881585.1"/>
    <property type="molecule type" value="Genomic_DNA"/>
</dbReference>
<comment type="caution">
    <text evidence="2">The sequence shown here is derived from an EMBL/GenBank/DDBJ whole genome shotgun (WGS) entry which is preliminary data.</text>
</comment>
<accession>A0ABQ9HBE1</accession>
<evidence type="ECO:0000313" key="2">
    <source>
        <dbReference type="EMBL" id="KAJ8881585.1"/>
    </source>
</evidence>
<protein>
    <recommendedName>
        <fullName evidence="4">CCHC-type domain-containing protein</fullName>
    </recommendedName>
</protein>
<sequence>MQTSVQKRVAGSSACEMRVRLKGIPQLMHEYDEVQKQLELYDDGSEQHEHDRELYIKLTVIQLPTFSGNVTEFRHFQDTVISLVINNNSLDNIQKHHYFTLASNLKAIEALELKIPLHEVLLSQLVLDRLLDEQDCKEWEVSSSSNQPGQVKRITQADGSCMRCHEMHALYRCHQFLNGNFQECTEFVSQTKLCFNCLQVEHIVRQCTSGSCHKCGRKHKTLLHREAKSPQVEDQNKTSQISRGRERDVSEDYGDNRSSSAQYCSLNVKLQTHILEPIAKVRVRNNTGRLHTCRALLDSCSQAHFVSESLVQRIALKKFSNCVALKGINTVRAEAKYSATVQILSMTTN</sequence>
<reference evidence="2 3" key="1">
    <citation type="submission" date="2023-02" db="EMBL/GenBank/DDBJ databases">
        <title>LHISI_Scaffold_Assembly.</title>
        <authorList>
            <person name="Stuart O.P."/>
            <person name="Cleave R."/>
            <person name="Magrath M.J.L."/>
            <person name="Mikheyev A.S."/>
        </authorList>
    </citation>
    <scope>NUCLEOTIDE SEQUENCE [LARGE SCALE GENOMIC DNA]</scope>
    <source>
        <strain evidence="2">Daus_M_001</strain>
        <tissue evidence="2">Leg muscle</tissue>
    </source>
</reference>
<dbReference type="PANTHER" id="PTHR47331:SF1">
    <property type="entry name" value="GAG-LIKE PROTEIN"/>
    <property type="match status" value="1"/>
</dbReference>
<evidence type="ECO:0008006" key="4">
    <source>
        <dbReference type="Google" id="ProtNLM"/>
    </source>
</evidence>
<dbReference type="PANTHER" id="PTHR47331">
    <property type="entry name" value="PHD-TYPE DOMAIN-CONTAINING PROTEIN"/>
    <property type="match status" value="1"/>
</dbReference>
<dbReference type="Proteomes" id="UP001159363">
    <property type="component" value="Chromosome 5"/>
</dbReference>